<dbReference type="InterPro" id="IPR016040">
    <property type="entry name" value="NAD(P)-bd_dom"/>
</dbReference>
<keyword evidence="6 7" id="KW-0456">Lyase</keyword>
<sequence>MAHTLLVTGGAGFIGSAVVREMLSASAWRVVNVDKLTYSGNPASLADVADNSRYNFIQADIADAAAMRAAFEIFEPDAVMHLAAESHVDRSIDSPAAFLETNVHGTFVLLEEARRYWKSLTASGSPKARDFRFHHISTDEVFGDLSGGQGFFTEETPYAPSSPYSASKAASDHLVRAWQRTYGLPTLVTNCSNNYGPRQFPEKLIPLTILNALAGRELPVYGDGGQIRDWLHVEDHVRALLLVLARGCVGETYAVGGHCEKRNIDVVRAICELLEEMAPQKPAGVSRYADLISFVRDRPGHDSRYAIDASKIATELGWRPRESFATGLRKTVRWYLDNEAWWRAVLDGSYRCERLGTRV</sequence>
<evidence type="ECO:0000313" key="9">
    <source>
        <dbReference type="EMBL" id="AMD89906.1"/>
    </source>
</evidence>
<evidence type="ECO:0000256" key="3">
    <source>
        <dbReference type="ARBA" id="ARBA00008178"/>
    </source>
</evidence>
<reference evidence="10" key="1">
    <citation type="submission" date="2016-02" db="EMBL/GenBank/DDBJ databases">
        <authorList>
            <person name="Holder M.E."/>
            <person name="Ajami N.J."/>
            <person name="Petrosino J.F."/>
        </authorList>
    </citation>
    <scope>NUCLEOTIDE SEQUENCE [LARGE SCALE GENOMIC DNA]</scope>
    <source>
        <strain evidence="10">CCUG 45958</strain>
    </source>
</reference>
<dbReference type="Proteomes" id="UP000069241">
    <property type="component" value="Chromosome"/>
</dbReference>
<proteinExistence type="inferred from homology"/>
<dbReference type="KEGG" id="dfi:AXF13_07125"/>
<comment type="catalytic activity">
    <reaction evidence="1 7">
        <text>dTDP-alpha-D-glucose = dTDP-4-dehydro-6-deoxy-alpha-D-glucose + H2O</text>
        <dbReference type="Rhea" id="RHEA:17221"/>
        <dbReference type="ChEBI" id="CHEBI:15377"/>
        <dbReference type="ChEBI" id="CHEBI:57477"/>
        <dbReference type="ChEBI" id="CHEBI:57649"/>
        <dbReference type="EC" id="4.2.1.46"/>
    </reaction>
</comment>
<accession>A0A0X8JJL3</accession>
<dbReference type="Gene3D" id="3.90.25.10">
    <property type="entry name" value="UDP-galactose 4-epimerase, domain 1"/>
    <property type="match status" value="1"/>
</dbReference>
<feature type="domain" description="NAD(P)-binding" evidence="8">
    <location>
        <begin position="6"/>
        <end position="331"/>
    </location>
</feature>
<evidence type="ECO:0000256" key="1">
    <source>
        <dbReference type="ARBA" id="ARBA00001539"/>
    </source>
</evidence>
<gene>
    <name evidence="9" type="ORF">AXF13_07125</name>
</gene>
<dbReference type="AlphaFoldDB" id="A0A0X8JJL3"/>
<dbReference type="Gene3D" id="3.40.50.720">
    <property type="entry name" value="NAD(P)-binding Rossmann-like Domain"/>
    <property type="match status" value="1"/>
</dbReference>
<dbReference type="PANTHER" id="PTHR43000">
    <property type="entry name" value="DTDP-D-GLUCOSE 4,6-DEHYDRATASE-RELATED"/>
    <property type="match status" value="1"/>
</dbReference>
<dbReference type="EMBL" id="CP014229">
    <property type="protein sequence ID" value="AMD89906.1"/>
    <property type="molecule type" value="Genomic_DNA"/>
</dbReference>
<evidence type="ECO:0000313" key="10">
    <source>
        <dbReference type="Proteomes" id="UP000069241"/>
    </source>
</evidence>
<keyword evidence="10" id="KW-1185">Reference proteome</keyword>
<name>A0A0X8JJL3_9BACT</name>
<comment type="cofactor">
    <cofactor evidence="2 7">
        <name>NAD(+)</name>
        <dbReference type="ChEBI" id="CHEBI:57540"/>
    </cofactor>
</comment>
<evidence type="ECO:0000259" key="8">
    <source>
        <dbReference type="Pfam" id="PF16363"/>
    </source>
</evidence>
<comment type="similarity">
    <text evidence="3 7">Belongs to the NAD(P)-dependent epimerase/dehydratase family. dTDP-glucose dehydratase subfamily.</text>
</comment>
<dbReference type="InterPro" id="IPR036291">
    <property type="entry name" value="NAD(P)-bd_dom_sf"/>
</dbReference>
<dbReference type="EC" id="4.2.1.46" evidence="4 7"/>
<dbReference type="InterPro" id="IPR005888">
    <property type="entry name" value="dTDP_Gluc_deHydtase"/>
</dbReference>
<organism evidence="9 10">
    <name type="scientific">Desulfovibrio fairfieldensis</name>
    <dbReference type="NCBI Taxonomy" id="44742"/>
    <lineage>
        <taxon>Bacteria</taxon>
        <taxon>Pseudomonadati</taxon>
        <taxon>Thermodesulfobacteriota</taxon>
        <taxon>Desulfovibrionia</taxon>
        <taxon>Desulfovibrionales</taxon>
        <taxon>Desulfovibrionaceae</taxon>
        <taxon>Desulfovibrio</taxon>
    </lineage>
</organism>
<evidence type="ECO:0000256" key="7">
    <source>
        <dbReference type="RuleBase" id="RU004473"/>
    </source>
</evidence>
<dbReference type="NCBIfam" id="TIGR01181">
    <property type="entry name" value="dTDP_gluc_dehyt"/>
    <property type="match status" value="1"/>
</dbReference>
<dbReference type="STRING" id="44742.AXF13_07125"/>
<evidence type="ECO:0000256" key="5">
    <source>
        <dbReference type="ARBA" id="ARBA00023027"/>
    </source>
</evidence>
<evidence type="ECO:0000256" key="6">
    <source>
        <dbReference type="ARBA" id="ARBA00023239"/>
    </source>
</evidence>
<dbReference type="GO" id="GO:0008460">
    <property type="term" value="F:dTDP-glucose 4,6-dehydratase activity"/>
    <property type="evidence" value="ECO:0007669"/>
    <property type="project" value="UniProtKB-EC"/>
</dbReference>
<dbReference type="CDD" id="cd05246">
    <property type="entry name" value="dTDP_GD_SDR_e"/>
    <property type="match status" value="1"/>
</dbReference>
<protein>
    <recommendedName>
        <fullName evidence="4 7">dTDP-glucose 4,6-dehydratase</fullName>
        <ecNumber evidence="4 7">4.2.1.46</ecNumber>
    </recommendedName>
</protein>
<evidence type="ECO:0000256" key="4">
    <source>
        <dbReference type="ARBA" id="ARBA00011990"/>
    </source>
</evidence>
<dbReference type="GO" id="GO:0009225">
    <property type="term" value="P:nucleotide-sugar metabolic process"/>
    <property type="evidence" value="ECO:0007669"/>
    <property type="project" value="InterPro"/>
</dbReference>
<dbReference type="SUPFAM" id="SSF51735">
    <property type="entry name" value="NAD(P)-binding Rossmann-fold domains"/>
    <property type="match status" value="1"/>
</dbReference>
<dbReference type="RefSeq" id="WP_062252214.1">
    <property type="nucleotide sequence ID" value="NZ_CP014229.1"/>
</dbReference>
<evidence type="ECO:0000256" key="2">
    <source>
        <dbReference type="ARBA" id="ARBA00001911"/>
    </source>
</evidence>
<dbReference type="Pfam" id="PF16363">
    <property type="entry name" value="GDP_Man_Dehyd"/>
    <property type="match status" value="1"/>
</dbReference>
<keyword evidence="5" id="KW-0520">NAD</keyword>